<dbReference type="Gene3D" id="1.20.1280.50">
    <property type="match status" value="1"/>
</dbReference>
<dbReference type="CDD" id="cd22160">
    <property type="entry name" value="F-box_AtFBL13-like"/>
    <property type="match status" value="1"/>
</dbReference>
<dbReference type="Proteomes" id="UP001161247">
    <property type="component" value="Chromosome 2"/>
</dbReference>
<dbReference type="SUPFAM" id="SSF81383">
    <property type="entry name" value="F-box domain"/>
    <property type="match status" value="1"/>
</dbReference>
<organism evidence="2 3">
    <name type="scientific">Oldenlandia corymbosa var. corymbosa</name>
    <dbReference type="NCBI Taxonomy" id="529605"/>
    <lineage>
        <taxon>Eukaryota</taxon>
        <taxon>Viridiplantae</taxon>
        <taxon>Streptophyta</taxon>
        <taxon>Embryophyta</taxon>
        <taxon>Tracheophyta</taxon>
        <taxon>Spermatophyta</taxon>
        <taxon>Magnoliopsida</taxon>
        <taxon>eudicotyledons</taxon>
        <taxon>Gunneridae</taxon>
        <taxon>Pentapetalae</taxon>
        <taxon>asterids</taxon>
        <taxon>lamiids</taxon>
        <taxon>Gentianales</taxon>
        <taxon>Rubiaceae</taxon>
        <taxon>Rubioideae</taxon>
        <taxon>Spermacoceae</taxon>
        <taxon>Hedyotis-Oldenlandia complex</taxon>
        <taxon>Oldenlandia</taxon>
    </lineage>
</organism>
<accession>A0AAV1CB43</accession>
<dbReference type="Gene3D" id="3.80.10.10">
    <property type="entry name" value="Ribonuclease Inhibitor"/>
    <property type="match status" value="1"/>
</dbReference>
<reference evidence="2" key="1">
    <citation type="submission" date="2023-03" db="EMBL/GenBank/DDBJ databases">
        <authorList>
            <person name="Julca I."/>
        </authorList>
    </citation>
    <scope>NUCLEOTIDE SEQUENCE</scope>
</reference>
<dbReference type="PANTHER" id="PTHR34145:SF68">
    <property type="entry name" value="FBD DOMAIN-CONTAINING PROTEIN"/>
    <property type="match status" value="1"/>
</dbReference>
<dbReference type="InterPro" id="IPR053781">
    <property type="entry name" value="F-box_AtFBL13-like"/>
</dbReference>
<dbReference type="InterPro" id="IPR055357">
    <property type="entry name" value="LRR_At1g61320_AtMIF1"/>
</dbReference>
<protein>
    <submittedName>
        <fullName evidence="2">OLC1v1028156C1</fullName>
    </submittedName>
</protein>
<dbReference type="InterPro" id="IPR036047">
    <property type="entry name" value="F-box-like_dom_sf"/>
</dbReference>
<evidence type="ECO:0000259" key="1">
    <source>
        <dbReference type="PROSITE" id="PS50181"/>
    </source>
</evidence>
<dbReference type="SUPFAM" id="SSF52047">
    <property type="entry name" value="RNI-like"/>
    <property type="match status" value="1"/>
</dbReference>
<sequence>MRSLISSFEGFWNWVKVEEVSIFSTHLNLMSSRTSDLKDLAPVCIMPAEKHGKRSRQAPLESDLMCCINELPDEMLMNILSNLEVKEAAKTSVLSRKWRNLWTFSANLDFDRTWKKLWKKLWENLEIDVRDLWMLYSDTKRQKHGVHKFMESVSNVLDRHRGSTLDRLRIAFNMHFYCPCIEQYVAKWVDFALVKRVRILELDLTSASGSDVSESACAFPSWLLSIPLDLPCFDRLTALCLNSVSISDAELAYFLSSCPLLEQLSVRNARGLKNVRVSGVALTLNRLEIGSNYVCDQLESVEICAPNLTSFKYGWCREPTVKMCLTDVPKLAWISLRNSSCEHSIVKFHNDLCLSRMKKLELDLRSMDHDRCLQFPRSFPELNNLEDLGLKFIVREDENLLFLNSIIAASPCLQKLTMEVHVRLN</sequence>
<dbReference type="PANTHER" id="PTHR34145">
    <property type="entry name" value="OS02G0105600 PROTEIN"/>
    <property type="match status" value="1"/>
</dbReference>
<name>A0AAV1CB43_OLDCO</name>
<dbReference type="SMART" id="SM00256">
    <property type="entry name" value="FBOX"/>
    <property type="match status" value="1"/>
</dbReference>
<keyword evidence="3" id="KW-1185">Reference proteome</keyword>
<dbReference type="InterPro" id="IPR053772">
    <property type="entry name" value="At1g61320/At1g61330-like"/>
</dbReference>
<dbReference type="InterPro" id="IPR032675">
    <property type="entry name" value="LRR_dom_sf"/>
</dbReference>
<dbReference type="PROSITE" id="PS50181">
    <property type="entry name" value="FBOX"/>
    <property type="match status" value="1"/>
</dbReference>
<proteinExistence type="predicted"/>
<dbReference type="Pfam" id="PF23622">
    <property type="entry name" value="LRR_At1g61320_AtMIF1"/>
    <property type="match status" value="1"/>
</dbReference>
<dbReference type="EMBL" id="OX459119">
    <property type="protein sequence ID" value="CAI9092819.1"/>
    <property type="molecule type" value="Genomic_DNA"/>
</dbReference>
<dbReference type="InterPro" id="IPR001810">
    <property type="entry name" value="F-box_dom"/>
</dbReference>
<dbReference type="Pfam" id="PF00646">
    <property type="entry name" value="F-box"/>
    <property type="match status" value="1"/>
</dbReference>
<gene>
    <name evidence="2" type="ORF">OLC1_LOCUS4392</name>
</gene>
<evidence type="ECO:0000313" key="3">
    <source>
        <dbReference type="Proteomes" id="UP001161247"/>
    </source>
</evidence>
<evidence type="ECO:0000313" key="2">
    <source>
        <dbReference type="EMBL" id="CAI9092819.1"/>
    </source>
</evidence>
<feature type="domain" description="F-box" evidence="1">
    <location>
        <begin position="65"/>
        <end position="117"/>
    </location>
</feature>
<dbReference type="AlphaFoldDB" id="A0AAV1CB43"/>